<protein>
    <submittedName>
        <fullName evidence="2">Uncharacterized protein</fullName>
    </submittedName>
</protein>
<evidence type="ECO:0000256" key="1">
    <source>
        <dbReference type="SAM" id="MobiDB-lite"/>
    </source>
</evidence>
<dbReference type="Proteomes" id="UP000198211">
    <property type="component" value="Unassembled WGS sequence"/>
</dbReference>
<reference evidence="3" key="1">
    <citation type="submission" date="2017-03" db="EMBL/GenBank/DDBJ databases">
        <title>Phytopthora megakarya and P. palmivora, two closely related causual agents of cacao black pod achieved similar genome size and gene model numbers by different mechanisms.</title>
        <authorList>
            <person name="Ali S."/>
            <person name="Shao J."/>
            <person name="Larry D.J."/>
            <person name="Kronmiller B."/>
            <person name="Shen D."/>
            <person name="Strem M.D."/>
            <person name="Melnick R.L."/>
            <person name="Guiltinan M.J."/>
            <person name="Tyler B.M."/>
            <person name="Meinhardt L.W."/>
            <person name="Bailey B.A."/>
        </authorList>
    </citation>
    <scope>NUCLEOTIDE SEQUENCE [LARGE SCALE GENOMIC DNA]</scope>
    <source>
        <strain evidence="3">zdho120</strain>
    </source>
</reference>
<accession>A0A225VZ92</accession>
<feature type="compositionally biased region" description="Basic residues" evidence="1">
    <location>
        <begin position="154"/>
        <end position="164"/>
    </location>
</feature>
<evidence type="ECO:0000313" key="2">
    <source>
        <dbReference type="EMBL" id="OWZ10763.1"/>
    </source>
</evidence>
<dbReference type="AlphaFoldDB" id="A0A225VZ92"/>
<comment type="caution">
    <text evidence="2">The sequence shown here is derived from an EMBL/GenBank/DDBJ whole genome shotgun (WGS) entry which is preliminary data.</text>
</comment>
<dbReference type="OrthoDB" id="94601at2759"/>
<feature type="region of interest" description="Disordered" evidence="1">
    <location>
        <begin position="142"/>
        <end position="164"/>
    </location>
</feature>
<evidence type="ECO:0000313" key="3">
    <source>
        <dbReference type="Proteomes" id="UP000198211"/>
    </source>
</evidence>
<organism evidence="2 3">
    <name type="scientific">Phytophthora megakarya</name>
    <dbReference type="NCBI Taxonomy" id="4795"/>
    <lineage>
        <taxon>Eukaryota</taxon>
        <taxon>Sar</taxon>
        <taxon>Stramenopiles</taxon>
        <taxon>Oomycota</taxon>
        <taxon>Peronosporomycetes</taxon>
        <taxon>Peronosporales</taxon>
        <taxon>Peronosporaceae</taxon>
        <taxon>Phytophthora</taxon>
    </lineage>
</organism>
<proteinExistence type="predicted"/>
<dbReference type="EMBL" id="NBNE01002339">
    <property type="protein sequence ID" value="OWZ10763.1"/>
    <property type="molecule type" value="Genomic_DNA"/>
</dbReference>
<keyword evidence="3" id="KW-1185">Reference proteome</keyword>
<gene>
    <name evidence="2" type="ORF">PHMEG_00016332</name>
</gene>
<sequence>MRNQADIDLENSPAIRVVSEIIEELISDLHSKWSVATQEWHDLKSLPGGEIQQLHRDFQTFETAEAMLEPHAGVSYEEENTRLHCFIRVDGIDQDTNATEAVVWESYRFPCCFKHCISKRDLSNHARACASNFDKERIDKLRKENNDKGGKSAKCQRHFSKKTR</sequence>
<name>A0A225VZ92_9STRA</name>